<dbReference type="RefSeq" id="WP_161111811.1">
    <property type="nucleotide sequence ID" value="NZ_WWHY01000001.1"/>
</dbReference>
<sequence>MTRRSPSDLRILHAVRLLGYADDTAIADRATVAEEEAASWLRDAELRGWTQHTAFADLGGWSLTEEGRAENERRLAEERAEADPERRIEAAHRDFLPLNARLLKACTDWQMKPTAQDRFAFNDHTDDEWDERVLTELAALGEELGPLIGRLTEVLTRFDGYDTRFETALRRARLGQHDWVDKTHVDSCHRVWFQLHEDLIATLGIDRGAENPTGSG</sequence>
<accession>A0A7K2IYX2</accession>
<evidence type="ECO:0000313" key="2">
    <source>
        <dbReference type="Proteomes" id="UP000467124"/>
    </source>
</evidence>
<reference evidence="1 2" key="1">
    <citation type="journal article" date="2019" name="Nat. Commun.">
        <title>The antimicrobial potential of Streptomyces from insect microbiomes.</title>
        <authorList>
            <person name="Chevrette M.G."/>
            <person name="Carlson C.M."/>
            <person name="Ortega H.E."/>
            <person name="Thomas C."/>
            <person name="Ananiev G.E."/>
            <person name="Barns K.J."/>
            <person name="Book A.J."/>
            <person name="Cagnazzo J."/>
            <person name="Carlos C."/>
            <person name="Flanigan W."/>
            <person name="Grubbs K.J."/>
            <person name="Horn H.A."/>
            <person name="Hoffmann F.M."/>
            <person name="Klassen J.L."/>
            <person name="Knack J.J."/>
            <person name="Lewin G.R."/>
            <person name="McDonald B.R."/>
            <person name="Muller L."/>
            <person name="Melo W.G.P."/>
            <person name="Pinto-Tomas A.A."/>
            <person name="Schmitz A."/>
            <person name="Wendt-Pienkowski E."/>
            <person name="Wildman S."/>
            <person name="Zhao M."/>
            <person name="Zhang F."/>
            <person name="Bugni T.S."/>
            <person name="Andes D.R."/>
            <person name="Pupo M.T."/>
            <person name="Currie C.R."/>
        </authorList>
    </citation>
    <scope>NUCLEOTIDE SEQUENCE [LARGE SCALE GENOMIC DNA]</scope>
    <source>
        <strain evidence="1 2">SID5840</strain>
    </source>
</reference>
<protein>
    <submittedName>
        <fullName evidence="1">Transcriptional regulator</fullName>
    </submittedName>
</protein>
<dbReference type="EMBL" id="WWHY01000001">
    <property type="protein sequence ID" value="MYR34975.1"/>
    <property type="molecule type" value="Genomic_DNA"/>
</dbReference>
<organism evidence="1 2">
    <name type="scientific">Nocardiopsis alba</name>
    <dbReference type="NCBI Taxonomy" id="53437"/>
    <lineage>
        <taxon>Bacteria</taxon>
        <taxon>Bacillati</taxon>
        <taxon>Actinomycetota</taxon>
        <taxon>Actinomycetes</taxon>
        <taxon>Streptosporangiales</taxon>
        <taxon>Nocardiopsidaceae</taxon>
        <taxon>Nocardiopsis</taxon>
    </lineage>
</organism>
<dbReference type="Proteomes" id="UP000467124">
    <property type="component" value="Unassembled WGS sequence"/>
</dbReference>
<dbReference type="AlphaFoldDB" id="A0A7K2IYX2"/>
<gene>
    <name evidence="1" type="ORF">GTW20_22620</name>
</gene>
<proteinExistence type="predicted"/>
<evidence type="ECO:0000313" key="1">
    <source>
        <dbReference type="EMBL" id="MYR34975.1"/>
    </source>
</evidence>
<name>A0A7K2IYX2_9ACTN</name>
<comment type="caution">
    <text evidence="1">The sequence shown here is derived from an EMBL/GenBank/DDBJ whole genome shotgun (WGS) entry which is preliminary data.</text>
</comment>